<name>A0A9D3Y9R2_DREPO</name>
<reference evidence="1" key="1">
    <citation type="journal article" date="2019" name="bioRxiv">
        <title>The Genome of the Zebra Mussel, Dreissena polymorpha: A Resource for Invasive Species Research.</title>
        <authorList>
            <person name="McCartney M.A."/>
            <person name="Auch B."/>
            <person name="Kono T."/>
            <person name="Mallez S."/>
            <person name="Zhang Y."/>
            <person name="Obille A."/>
            <person name="Becker A."/>
            <person name="Abrahante J.E."/>
            <person name="Garbe J."/>
            <person name="Badalamenti J.P."/>
            <person name="Herman A."/>
            <person name="Mangelson H."/>
            <person name="Liachko I."/>
            <person name="Sullivan S."/>
            <person name="Sone E.D."/>
            <person name="Koren S."/>
            <person name="Silverstein K.A.T."/>
            <person name="Beckman K.B."/>
            <person name="Gohl D.M."/>
        </authorList>
    </citation>
    <scope>NUCLEOTIDE SEQUENCE</scope>
    <source>
        <strain evidence="1">Duluth1</strain>
        <tissue evidence="1">Whole animal</tissue>
    </source>
</reference>
<gene>
    <name evidence="1" type="ORF">DPMN_082708</name>
</gene>
<evidence type="ECO:0000313" key="2">
    <source>
        <dbReference type="Proteomes" id="UP000828390"/>
    </source>
</evidence>
<reference evidence="1" key="2">
    <citation type="submission" date="2020-11" db="EMBL/GenBank/DDBJ databases">
        <authorList>
            <person name="McCartney M.A."/>
            <person name="Auch B."/>
            <person name="Kono T."/>
            <person name="Mallez S."/>
            <person name="Becker A."/>
            <person name="Gohl D.M."/>
            <person name="Silverstein K.A.T."/>
            <person name="Koren S."/>
            <person name="Bechman K.B."/>
            <person name="Herman A."/>
            <person name="Abrahante J.E."/>
            <person name="Garbe J."/>
        </authorList>
    </citation>
    <scope>NUCLEOTIDE SEQUENCE</scope>
    <source>
        <strain evidence="1">Duluth1</strain>
        <tissue evidence="1">Whole animal</tissue>
    </source>
</reference>
<proteinExistence type="predicted"/>
<dbReference type="AlphaFoldDB" id="A0A9D3Y9R2"/>
<dbReference type="Proteomes" id="UP000828390">
    <property type="component" value="Unassembled WGS sequence"/>
</dbReference>
<sequence length="59" mass="6858">MVTRFGVSNQVVSIVTVKRNRWRRPMWCRASRSSCGTSRRYRGARNYADIRFLVVVGGH</sequence>
<dbReference type="EMBL" id="JAIWYP010000016">
    <property type="protein sequence ID" value="KAH3695251.1"/>
    <property type="molecule type" value="Genomic_DNA"/>
</dbReference>
<protein>
    <submittedName>
        <fullName evidence="1">Uncharacterized protein</fullName>
    </submittedName>
</protein>
<evidence type="ECO:0000313" key="1">
    <source>
        <dbReference type="EMBL" id="KAH3695251.1"/>
    </source>
</evidence>
<organism evidence="1 2">
    <name type="scientific">Dreissena polymorpha</name>
    <name type="common">Zebra mussel</name>
    <name type="synonym">Mytilus polymorpha</name>
    <dbReference type="NCBI Taxonomy" id="45954"/>
    <lineage>
        <taxon>Eukaryota</taxon>
        <taxon>Metazoa</taxon>
        <taxon>Spiralia</taxon>
        <taxon>Lophotrochozoa</taxon>
        <taxon>Mollusca</taxon>
        <taxon>Bivalvia</taxon>
        <taxon>Autobranchia</taxon>
        <taxon>Heteroconchia</taxon>
        <taxon>Euheterodonta</taxon>
        <taxon>Imparidentia</taxon>
        <taxon>Neoheterodontei</taxon>
        <taxon>Myida</taxon>
        <taxon>Dreissenoidea</taxon>
        <taxon>Dreissenidae</taxon>
        <taxon>Dreissena</taxon>
    </lineage>
</organism>
<comment type="caution">
    <text evidence="1">The sequence shown here is derived from an EMBL/GenBank/DDBJ whole genome shotgun (WGS) entry which is preliminary data.</text>
</comment>
<accession>A0A9D3Y9R2</accession>
<keyword evidence="2" id="KW-1185">Reference proteome</keyword>